<dbReference type="InterPro" id="IPR005225">
    <property type="entry name" value="Small_GTP-bd"/>
</dbReference>
<keyword evidence="1" id="KW-0547">Nucleotide-binding</keyword>
<dbReference type="GO" id="GO:0002098">
    <property type="term" value="P:tRNA wobble uridine modification"/>
    <property type="evidence" value="ECO:0007669"/>
    <property type="project" value="TreeGrafter"/>
</dbReference>
<evidence type="ECO:0000259" key="3">
    <source>
        <dbReference type="Pfam" id="PF01926"/>
    </source>
</evidence>
<evidence type="ECO:0000256" key="1">
    <source>
        <dbReference type="ARBA" id="ARBA00022741"/>
    </source>
</evidence>
<dbReference type="NCBIfam" id="TIGR00231">
    <property type="entry name" value="small_GTP"/>
    <property type="match status" value="1"/>
</dbReference>
<dbReference type="GO" id="GO:0030488">
    <property type="term" value="P:tRNA methylation"/>
    <property type="evidence" value="ECO:0007669"/>
    <property type="project" value="TreeGrafter"/>
</dbReference>
<dbReference type="InterPro" id="IPR023873">
    <property type="entry name" value="FeFe-hyd_GTPase_HydF"/>
</dbReference>
<reference evidence="6 7" key="1">
    <citation type="submission" date="2016-11" db="EMBL/GenBank/DDBJ databases">
        <authorList>
            <person name="Jaros S."/>
            <person name="Januszkiewicz K."/>
            <person name="Wedrychowicz H."/>
        </authorList>
    </citation>
    <scope>NUCLEOTIDE SEQUENCE [LARGE SCALE GENOMIC DNA]</scope>
    <source>
        <strain evidence="6 7">DSM 21864</strain>
    </source>
</reference>
<sequence length="398" mass="44015">MIDTPKANRLHIAVFGKRNAGKSSLVNALTNQSLSLVSDTPGTTTDPVGKAMELLPLGPVMIIDTAGLDDEGSLGELRVKKTKEVMDKTDLALLVFTSENMDYTLEKQWFNELKERNIPIVGVLNKIDLQEVSLDKLSKEFPMPFVKVSAKDKKNIGDLKDYIAKYSPTDFELPTIVGDILKPKARVVLVAPQDLQAPKGRLILPQVQVIRDILDNGAMALTVKDTELEDLLFSLKEKPDLIITDSQIFKKVNALVPEDVPLTSFSILMARYKGSLEMFIKGAKAIDTLKEGDKVLIAEACTHHALKGDIAREKLPTWLQEKTDCHLDIQVNSGIDFPEDLETYKLIVHCGSCMFNRKQLMSRLIKAESLGVPITNFGIAIAHINGILPRVTSMFPGI</sequence>
<dbReference type="InterPro" id="IPR027417">
    <property type="entry name" value="P-loop_NTPase"/>
</dbReference>
<gene>
    <name evidence="6" type="ORF">SAMN05444401_0159</name>
</gene>
<dbReference type="InterPro" id="IPR040644">
    <property type="entry name" value="HydF_tetramer"/>
</dbReference>
<dbReference type="GO" id="GO:0005525">
    <property type="term" value="F:GTP binding"/>
    <property type="evidence" value="ECO:0007669"/>
    <property type="project" value="UniProtKB-KW"/>
</dbReference>
<dbReference type="CDD" id="cd00880">
    <property type="entry name" value="Era_like"/>
    <property type="match status" value="1"/>
</dbReference>
<dbReference type="STRING" id="1121298.SAMN05444401_0159"/>
<dbReference type="SUPFAM" id="SSF52540">
    <property type="entry name" value="P-loop containing nucleoside triphosphate hydrolases"/>
    <property type="match status" value="1"/>
</dbReference>
<dbReference type="InterPro" id="IPR006073">
    <property type="entry name" value="GTP-bd"/>
</dbReference>
<dbReference type="Pfam" id="PF18128">
    <property type="entry name" value="HydF_dimer"/>
    <property type="match status" value="1"/>
</dbReference>
<proteinExistence type="predicted"/>
<dbReference type="Gene3D" id="3.40.50.300">
    <property type="entry name" value="P-loop containing nucleotide triphosphate hydrolases"/>
    <property type="match status" value="1"/>
</dbReference>
<feature type="domain" description="Hydrogen maturase F tetramerization" evidence="5">
    <location>
        <begin position="278"/>
        <end position="392"/>
    </location>
</feature>
<keyword evidence="2" id="KW-0342">GTP-binding</keyword>
<dbReference type="InterPro" id="IPR041606">
    <property type="entry name" value="HydF_dimer"/>
</dbReference>
<dbReference type="OrthoDB" id="9811338at2"/>
<dbReference type="AlphaFoldDB" id="A0A1M6NCM9"/>
<evidence type="ECO:0000259" key="4">
    <source>
        <dbReference type="Pfam" id="PF18128"/>
    </source>
</evidence>
<keyword evidence="7" id="KW-1185">Reference proteome</keyword>
<protein>
    <submittedName>
        <fullName evidence="6">[FeFe] hydrogenase H-cluster maturation GTPase HydF</fullName>
    </submittedName>
</protein>
<feature type="domain" description="G" evidence="3">
    <location>
        <begin position="11"/>
        <end position="126"/>
    </location>
</feature>
<dbReference type="Gene3D" id="3.40.50.11410">
    <property type="match status" value="1"/>
</dbReference>
<feature type="domain" description="Hydrogen maturase F dimerization" evidence="4">
    <location>
        <begin position="176"/>
        <end position="274"/>
    </location>
</feature>
<dbReference type="GO" id="GO:0005737">
    <property type="term" value="C:cytoplasm"/>
    <property type="evidence" value="ECO:0007669"/>
    <property type="project" value="TreeGrafter"/>
</dbReference>
<dbReference type="Pfam" id="PF18133">
    <property type="entry name" value="HydF_tetramer"/>
    <property type="match status" value="1"/>
</dbReference>
<evidence type="ECO:0000313" key="6">
    <source>
        <dbReference type="EMBL" id="SHJ93472.1"/>
    </source>
</evidence>
<evidence type="ECO:0000256" key="2">
    <source>
        <dbReference type="ARBA" id="ARBA00023134"/>
    </source>
</evidence>
<dbReference type="PANTHER" id="PTHR42714:SF6">
    <property type="entry name" value="TRANSLATION INITIATION FACTOR IF-2"/>
    <property type="match status" value="1"/>
</dbReference>
<dbReference type="NCBIfam" id="TIGR03918">
    <property type="entry name" value="GTP_HydF"/>
    <property type="match status" value="1"/>
</dbReference>
<dbReference type="Proteomes" id="UP000184080">
    <property type="component" value="Unassembled WGS sequence"/>
</dbReference>
<dbReference type="EMBL" id="FQZO01000011">
    <property type="protein sequence ID" value="SHJ93472.1"/>
    <property type="molecule type" value="Genomic_DNA"/>
</dbReference>
<accession>A0A1M6NCM9</accession>
<dbReference type="Pfam" id="PF01926">
    <property type="entry name" value="MMR_HSR1"/>
    <property type="match status" value="1"/>
</dbReference>
<dbReference type="Gene3D" id="3.40.50.11420">
    <property type="match status" value="1"/>
</dbReference>
<organism evidence="6 7">
    <name type="scientific">Clostridium amylolyticum</name>
    <dbReference type="NCBI Taxonomy" id="1121298"/>
    <lineage>
        <taxon>Bacteria</taxon>
        <taxon>Bacillati</taxon>
        <taxon>Bacillota</taxon>
        <taxon>Clostridia</taxon>
        <taxon>Eubacteriales</taxon>
        <taxon>Clostridiaceae</taxon>
        <taxon>Clostridium</taxon>
    </lineage>
</organism>
<name>A0A1M6NCM9_9CLOT</name>
<dbReference type="PANTHER" id="PTHR42714">
    <property type="entry name" value="TRNA MODIFICATION GTPASE GTPBP3"/>
    <property type="match status" value="1"/>
</dbReference>
<dbReference type="RefSeq" id="WP_073011921.1">
    <property type="nucleotide sequence ID" value="NZ_FQZO01000011.1"/>
</dbReference>
<evidence type="ECO:0000259" key="5">
    <source>
        <dbReference type="Pfam" id="PF18133"/>
    </source>
</evidence>
<evidence type="ECO:0000313" key="7">
    <source>
        <dbReference type="Proteomes" id="UP000184080"/>
    </source>
</evidence>